<evidence type="ECO:0000313" key="5">
    <source>
        <dbReference type="Proteomes" id="UP000006039"/>
    </source>
</evidence>
<reference evidence="3" key="2">
    <citation type="submission" date="2010-07" db="EMBL/GenBank/DDBJ databases">
        <authorList>
            <consortium name="The Broad Institute Genome Sequencing Platform"/>
            <consortium name="Broad Institute Genome Sequencing Center for Infectious Disease"/>
            <person name="Ma L.-J."/>
            <person name="Dead R."/>
            <person name="Young S."/>
            <person name="Zeng Q."/>
            <person name="Koehrsen M."/>
            <person name="Alvarado L."/>
            <person name="Berlin A."/>
            <person name="Chapman S.B."/>
            <person name="Chen Z."/>
            <person name="Freedman E."/>
            <person name="Gellesch M."/>
            <person name="Goldberg J."/>
            <person name="Griggs A."/>
            <person name="Gujja S."/>
            <person name="Heilman E.R."/>
            <person name="Heiman D."/>
            <person name="Hepburn T."/>
            <person name="Howarth C."/>
            <person name="Jen D."/>
            <person name="Larson L."/>
            <person name="Mehta T."/>
            <person name="Neiman D."/>
            <person name="Pearson M."/>
            <person name="Roberts A."/>
            <person name="Saif S."/>
            <person name="Shea T."/>
            <person name="Shenoy N."/>
            <person name="Sisk P."/>
            <person name="Stolte C."/>
            <person name="Sykes S."/>
            <person name="Walk T."/>
            <person name="White J."/>
            <person name="Yandava C."/>
            <person name="Haas B."/>
            <person name="Nusbaum C."/>
            <person name="Birren B."/>
        </authorList>
    </citation>
    <scope>NUCLEOTIDE SEQUENCE</scope>
    <source>
        <strain evidence="3">R3-111a-1</strain>
    </source>
</reference>
<feature type="compositionally biased region" description="Basic and acidic residues" evidence="1">
    <location>
        <begin position="199"/>
        <end position="213"/>
    </location>
</feature>
<feature type="region of interest" description="Disordered" evidence="1">
    <location>
        <begin position="155"/>
        <end position="262"/>
    </location>
</feature>
<dbReference type="HOGENOM" id="CLU_446227_0_0_1"/>
<evidence type="ECO:0000256" key="1">
    <source>
        <dbReference type="SAM" id="MobiDB-lite"/>
    </source>
</evidence>
<dbReference type="OrthoDB" id="5235700at2759"/>
<protein>
    <submittedName>
        <fullName evidence="3 4">Uncharacterized protein</fullName>
    </submittedName>
</protein>
<keyword evidence="5" id="KW-1185">Reference proteome</keyword>
<feature type="compositionally biased region" description="Low complexity" evidence="1">
    <location>
        <begin position="421"/>
        <end position="438"/>
    </location>
</feature>
<feature type="region of interest" description="Disordered" evidence="1">
    <location>
        <begin position="416"/>
        <end position="451"/>
    </location>
</feature>
<feature type="compositionally biased region" description="Low complexity" evidence="1">
    <location>
        <begin position="172"/>
        <end position="187"/>
    </location>
</feature>
<dbReference type="RefSeq" id="XP_009229255.1">
    <property type="nucleotide sequence ID" value="XM_009230991.1"/>
</dbReference>
<feature type="transmembrane region" description="Helical" evidence="2">
    <location>
        <begin position="58"/>
        <end position="79"/>
    </location>
</feature>
<feature type="compositionally biased region" description="Low complexity" evidence="1">
    <location>
        <begin position="225"/>
        <end position="235"/>
    </location>
</feature>
<name>J3PHV8_GAET3</name>
<keyword evidence="2" id="KW-0472">Membrane</keyword>
<accession>J3PHV8</accession>
<dbReference type="AlphaFoldDB" id="J3PHV8"/>
<dbReference type="eggNOG" id="ENOG502RJV8">
    <property type="taxonomic scope" value="Eukaryota"/>
</dbReference>
<evidence type="ECO:0000313" key="3">
    <source>
        <dbReference type="EMBL" id="EJT69470.1"/>
    </source>
</evidence>
<feature type="region of interest" description="Disordered" evidence="1">
    <location>
        <begin position="89"/>
        <end position="134"/>
    </location>
</feature>
<reference evidence="4" key="5">
    <citation type="submission" date="2018-04" db="UniProtKB">
        <authorList>
            <consortium name="EnsemblFungi"/>
        </authorList>
    </citation>
    <scope>IDENTIFICATION</scope>
    <source>
        <strain evidence="4">R3-111a-1</strain>
    </source>
</reference>
<dbReference type="Proteomes" id="UP000006039">
    <property type="component" value="Unassembled WGS sequence"/>
</dbReference>
<proteinExistence type="predicted"/>
<dbReference type="GeneID" id="20353547"/>
<reference evidence="5" key="1">
    <citation type="submission" date="2010-07" db="EMBL/GenBank/DDBJ databases">
        <title>The genome sequence of Gaeumannomyces graminis var. tritici strain R3-111a-1.</title>
        <authorList>
            <consortium name="The Broad Institute Genome Sequencing Platform"/>
            <person name="Ma L.-J."/>
            <person name="Dead R."/>
            <person name="Young S."/>
            <person name="Zeng Q."/>
            <person name="Koehrsen M."/>
            <person name="Alvarado L."/>
            <person name="Berlin A."/>
            <person name="Chapman S.B."/>
            <person name="Chen Z."/>
            <person name="Freedman E."/>
            <person name="Gellesch M."/>
            <person name="Goldberg J."/>
            <person name="Griggs A."/>
            <person name="Gujja S."/>
            <person name="Heilman E.R."/>
            <person name="Heiman D."/>
            <person name="Hepburn T."/>
            <person name="Howarth C."/>
            <person name="Jen D."/>
            <person name="Larson L."/>
            <person name="Mehta T."/>
            <person name="Neiman D."/>
            <person name="Pearson M."/>
            <person name="Roberts A."/>
            <person name="Saif S."/>
            <person name="Shea T."/>
            <person name="Shenoy N."/>
            <person name="Sisk P."/>
            <person name="Stolte C."/>
            <person name="Sykes S."/>
            <person name="Walk T."/>
            <person name="White J."/>
            <person name="Yandava C."/>
            <person name="Haas B."/>
            <person name="Nusbaum C."/>
            <person name="Birren B."/>
        </authorList>
    </citation>
    <scope>NUCLEOTIDE SEQUENCE [LARGE SCALE GENOMIC DNA]</scope>
    <source>
        <strain evidence="5">R3-111a-1</strain>
    </source>
</reference>
<dbReference type="EnsemblFungi" id="EJT69470">
    <property type="protein sequence ID" value="EJT69470"/>
    <property type="gene ID" value="GGTG_13089"/>
</dbReference>
<evidence type="ECO:0000256" key="2">
    <source>
        <dbReference type="SAM" id="Phobius"/>
    </source>
</evidence>
<evidence type="ECO:0000313" key="4">
    <source>
        <dbReference type="EnsemblFungi" id="EJT69470"/>
    </source>
</evidence>
<keyword evidence="2" id="KW-0812">Transmembrane</keyword>
<reference evidence="3" key="3">
    <citation type="submission" date="2010-09" db="EMBL/GenBank/DDBJ databases">
        <title>Annotation of Gaeumannomyces graminis var. tritici R3-111a-1.</title>
        <authorList>
            <consortium name="The Broad Institute Genome Sequencing Platform"/>
            <person name="Ma L.-J."/>
            <person name="Dead R."/>
            <person name="Young S.K."/>
            <person name="Zeng Q."/>
            <person name="Gargeya S."/>
            <person name="Fitzgerald M."/>
            <person name="Haas B."/>
            <person name="Abouelleil A."/>
            <person name="Alvarado L."/>
            <person name="Arachchi H.M."/>
            <person name="Berlin A."/>
            <person name="Brown A."/>
            <person name="Chapman S.B."/>
            <person name="Chen Z."/>
            <person name="Dunbar C."/>
            <person name="Freedman E."/>
            <person name="Gearin G."/>
            <person name="Gellesch M."/>
            <person name="Goldberg J."/>
            <person name="Griggs A."/>
            <person name="Gujja S."/>
            <person name="Heiman D."/>
            <person name="Howarth C."/>
            <person name="Larson L."/>
            <person name="Lui A."/>
            <person name="MacDonald P.J.P."/>
            <person name="Mehta T."/>
            <person name="Montmayeur A."/>
            <person name="Murphy C."/>
            <person name="Neiman D."/>
            <person name="Pearson M."/>
            <person name="Priest M."/>
            <person name="Roberts A."/>
            <person name="Saif S."/>
            <person name="Shea T."/>
            <person name="Shenoy N."/>
            <person name="Sisk P."/>
            <person name="Stolte C."/>
            <person name="Sykes S."/>
            <person name="Yandava C."/>
            <person name="Wortman J."/>
            <person name="Nusbaum C."/>
            <person name="Birren B."/>
        </authorList>
    </citation>
    <scope>NUCLEOTIDE SEQUENCE</scope>
    <source>
        <strain evidence="3">R3-111a-1</strain>
    </source>
</reference>
<feature type="compositionally biased region" description="Polar residues" evidence="1">
    <location>
        <begin position="102"/>
        <end position="117"/>
    </location>
</feature>
<dbReference type="VEuPathDB" id="FungiDB:GGTG_13089"/>
<reference evidence="4" key="4">
    <citation type="journal article" date="2015" name="G3 (Bethesda)">
        <title>Genome sequences of three phytopathogenic species of the Magnaporthaceae family of fungi.</title>
        <authorList>
            <person name="Okagaki L.H."/>
            <person name="Nunes C.C."/>
            <person name="Sailsbery J."/>
            <person name="Clay B."/>
            <person name="Brown D."/>
            <person name="John T."/>
            <person name="Oh Y."/>
            <person name="Young N."/>
            <person name="Fitzgerald M."/>
            <person name="Haas B.J."/>
            <person name="Zeng Q."/>
            <person name="Young S."/>
            <person name="Adiconis X."/>
            <person name="Fan L."/>
            <person name="Levin J.Z."/>
            <person name="Mitchell T.K."/>
            <person name="Okubara P.A."/>
            <person name="Farman M.L."/>
            <person name="Kohn L.M."/>
            <person name="Birren B."/>
            <person name="Ma L.-J."/>
            <person name="Dean R.A."/>
        </authorList>
    </citation>
    <scope>NUCLEOTIDE SEQUENCE</scope>
    <source>
        <strain evidence="4">R3-111a-1</strain>
    </source>
</reference>
<feature type="region of interest" description="Disordered" evidence="1">
    <location>
        <begin position="351"/>
        <end position="370"/>
    </location>
</feature>
<feature type="region of interest" description="Disordered" evidence="1">
    <location>
        <begin position="540"/>
        <end position="569"/>
    </location>
</feature>
<organism evidence="3">
    <name type="scientific">Gaeumannomyces tritici (strain R3-111a-1)</name>
    <name type="common">Wheat and barley take-all root rot fungus</name>
    <name type="synonym">Gaeumannomyces graminis var. tritici</name>
    <dbReference type="NCBI Taxonomy" id="644352"/>
    <lineage>
        <taxon>Eukaryota</taxon>
        <taxon>Fungi</taxon>
        <taxon>Dikarya</taxon>
        <taxon>Ascomycota</taxon>
        <taxon>Pezizomycotina</taxon>
        <taxon>Sordariomycetes</taxon>
        <taxon>Sordariomycetidae</taxon>
        <taxon>Magnaporthales</taxon>
        <taxon>Magnaporthaceae</taxon>
        <taxon>Gaeumannomyces</taxon>
    </lineage>
</organism>
<dbReference type="EMBL" id="GL385404">
    <property type="protein sequence ID" value="EJT69470.1"/>
    <property type="molecule type" value="Genomic_DNA"/>
</dbReference>
<gene>
    <name evidence="4" type="primary">20353547</name>
    <name evidence="3" type="ORF">GGTG_13089</name>
</gene>
<keyword evidence="2" id="KW-1133">Transmembrane helix</keyword>
<sequence>MPVFTPRPRLFLRDVSTTISTTSSNGSETPSQGYNVSLGLETESHPRGALDKLLCTHIYAVALIALLAAVVAAVRFSLFSRIASASRLKGRTVPSPPCAGSRPTSLGLTTPATSAKSESGCGRQGGGCEKEGISSAQPNEWLRWGIFEPSNLARRAGGFGESTVPRAPLSPPQQRQKQQQQRQPQDQGSRHHQTSCEMVDARSRGVSTKEDGARSGVHLTRTRSAAAAAAAEKAAGQPYRVPPPNPSFFPQSQATLEPDVGPQDVPTMEGGDSWSGAPALDARASRQARSGASSTAIWGGSSATVAHHVPGTISSGSASWSVAAGLEPAPGVTQDSFNSNYNSDFGHAQLGQATPQQFGGAPASPDPTSHFPAAFAFQDRRPTYAASIPPELGGGDARLSFIHQPNPDYMSAGMPSMGQPSDTTSFSPQSSTSTSAGFATGGSYAGRWTPRRRSYNRMVSSGSEPDAAPTTYGTSGGDLGYEDVQQWQTTGFSTYPSLQHFAPLSFPGTDATYLPPPPPGSGDYGRDTTFFDHHYQQYPQPSAQQHHGHYDATGLPSHHEQDQGHGGMSAHVETASMDDESSASWKRHTRVHDGGVCLACLANGGGFYGDTVPLEERRPR</sequence>